<accession>A0A7C1JNS5</accession>
<evidence type="ECO:0000313" key="2">
    <source>
        <dbReference type="EMBL" id="HDX33882.1"/>
    </source>
</evidence>
<comment type="caution">
    <text evidence="2">The sequence shown here is derived from an EMBL/GenBank/DDBJ whole genome shotgun (WGS) entry which is preliminary data.</text>
</comment>
<dbReference type="InterPro" id="IPR044060">
    <property type="entry name" value="Bacterial_rp_domain"/>
</dbReference>
<dbReference type="Pfam" id="PF18998">
    <property type="entry name" value="Flg_new_2"/>
    <property type="match status" value="1"/>
</dbReference>
<reference evidence="2" key="1">
    <citation type="journal article" date="2020" name="mSystems">
        <title>Genome- and Community-Level Interaction Insights into Carbon Utilization and Element Cycling Functions of Hydrothermarchaeota in Hydrothermal Sediment.</title>
        <authorList>
            <person name="Zhou Z."/>
            <person name="Liu Y."/>
            <person name="Xu W."/>
            <person name="Pan J."/>
            <person name="Luo Z.H."/>
            <person name="Li M."/>
        </authorList>
    </citation>
    <scope>NUCLEOTIDE SEQUENCE [LARGE SCALE GENOMIC DNA]</scope>
    <source>
        <strain evidence="2">SpSt-289</strain>
    </source>
</reference>
<proteinExistence type="predicted"/>
<gene>
    <name evidence="2" type="ORF">ENQ20_20725</name>
</gene>
<evidence type="ECO:0000259" key="1">
    <source>
        <dbReference type="Pfam" id="PF18998"/>
    </source>
</evidence>
<dbReference type="EMBL" id="DSMG01000210">
    <property type="protein sequence ID" value="HDX33882.1"/>
    <property type="molecule type" value="Genomic_DNA"/>
</dbReference>
<feature type="domain" description="Bacterial repeat" evidence="1">
    <location>
        <begin position="35"/>
        <end position="93"/>
    </location>
</feature>
<dbReference type="AlphaFoldDB" id="A0A7C1JNS5"/>
<dbReference type="Gene3D" id="2.60.120.200">
    <property type="match status" value="1"/>
</dbReference>
<name>A0A7C1JNS5_9CHLR</name>
<protein>
    <recommendedName>
        <fullName evidence="1">Bacterial repeat domain-containing protein</fullName>
    </recommendedName>
</protein>
<sequence>MSVHAQPTVTLTIEGAGQGSGKVTSFDEGINCTISTGVVSGDCTENYEPVTYITLTATPDPGSSFIRWSGDCSGTSPSIVVGISRNMTCTATFGPPRLLFEEDFSEGIPSAWQVVDGGSGGGAASTWTTANPGNRNFGPPFVEPFAIVDSDAADPNATQDEQLITPWISVEPCPGNPRKVFISFSDYMKRLEAERADVAISVDGTSWARKHGWSGAVYPVRPQTTILNLTNELAGATSFKVRFHYYNASDDYYWAIDNVRVFCEDPSLGIENYPLYLPLVLRMQ</sequence>
<organism evidence="2">
    <name type="scientific">Caldilinea aerophila</name>
    <dbReference type="NCBI Taxonomy" id="133453"/>
    <lineage>
        <taxon>Bacteria</taxon>
        <taxon>Bacillati</taxon>
        <taxon>Chloroflexota</taxon>
        <taxon>Caldilineae</taxon>
        <taxon>Caldilineales</taxon>
        <taxon>Caldilineaceae</taxon>
        <taxon>Caldilinea</taxon>
    </lineage>
</organism>
<dbReference type="NCBIfam" id="NF038128">
    <property type="entry name" value="choice_anch_J"/>
    <property type="match status" value="1"/>
</dbReference>